<dbReference type="Proteomes" id="UP000561726">
    <property type="component" value="Unassembled WGS sequence"/>
</dbReference>
<comment type="caution">
    <text evidence="2">The sequence shown here is derived from an EMBL/GenBank/DDBJ whole genome shotgun (WGS) entry which is preliminary data.</text>
</comment>
<evidence type="ECO:0000313" key="2">
    <source>
        <dbReference type="EMBL" id="MBB5642087.1"/>
    </source>
</evidence>
<name>A0A7W8ZXR3_9MICO</name>
<evidence type="ECO:0000256" key="1">
    <source>
        <dbReference type="SAM" id="MobiDB-lite"/>
    </source>
</evidence>
<reference evidence="2 3" key="1">
    <citation type="submission" date="2020-08" db="EMBL/GenBank/DDBJ databases">
        <title>Sequencing the genomes of 1000 actinobacteria strains.</title>
        <authorList>
            <person name="Klenk H.-P."/>
        </authorList>
    </citation>
    <scope>NUCLEOTIDE SEQUENCE [LARGE SCALE GENOMIC DNA]</scope>
    <source>
        <strain evidence="2 3">DSM 21065</strain>
    </source>
</reference>
<evidence type="ECO:0000313" key="3">
    <source>
        <dbReference type="Proteomes" id="UP000561726"/>
    </source>
</evidence>
<dbReference type="EMBL" id="JACHBQ010000001">
    <property type="protein sequence ID" value="MBB5642087.1"/>
    <property type="molecule type" value="Genomic_DNA"/>
</dbReference>
<dbReference type="AlphaFoldDB" id="A0A7W8ZXR3"/>
<feature type="compositionally biased region" description="Basic and acidic residues" evidence="1">
    <location>
        <begin position="86"/>
        <end position="101"/>
    </location>
</feature>
<proteinExistence type="predicted"/>
<sequence>MRWDNLFDDLEVQLERELNAEERDLRAEEERQRLGRLTIRTRLVSLTLGPTGPAVFRVELSSGDAIVVRPTTLGRDWLAADLIGPDESREPPGDAAHRQQRESGAGMRRSDRATPQCVLPFSAIAGIVLTAHQMERSLGDEAESPSASRLSERIGLPFVLRDLCRRRAAIELRMPAGMVNGTIDRVGRDHLDLAVHPPGTLRRTPDVYQYRVVPLAHILLVTLD</sequence>
<feature type="region of interest" description="Disordered" evidence="1">
    <location>
        <begin position="83"/>
        <end position="113"/>
    </location>
</feature>
<gene>
    <name evidence="2" type="ORF">BJ997_002635</name>
</gene>
<organism evidence="2 3">
    <name type="scientific">Cryobacterium roopkundense</name>
    <dbReference type="NCBI Taxonomy" id="1001240"/>
    <lineage>
        <taxon>Bacteria</taxon>
        <taxon>Bacillati</taxon>
        <taxon>Actinomycetota</taxon>
        <taxon>Actinomycetes</taxon>
        <taxon>Micrococcales</taxon>
        <taxon>Microbacteriaceae</taxon>
        <taxon>Cryobacterium</taxon>
    </lineage>
</organism>
<protein>
    <submittedName>
        <fullName evidence="2">Uncharacterized protein</fullName>
    </submittedName>
</protein>
<accession>A0A7W8ZXR3</accession>
<dbReference type="RefSeq" id="WP_183323509.1">
    <property type="nucleotide sequence ID" value="NZ_JACHBQ010000001.1"/>
</dbReference>